<evidence type="ECO:0000256" key="12">
    <source>
        <dbReference type="RuleBase" id="RU003985"/>
    </source>
</evidence>
<dbReference type="SUPFAM" id="SSF53686">
    <property type="entry name" value="Tryptophan synthase beta subunit-like PLP-dependent enzymes"/>
    <property type="match status" value="1"/>
</dbReference>
<feature type="binding site" evidence="10">
    <location>
        <position position="267"/>
    </location>
    <ligand>
        <name>pyridoxal 5'-phosphate</name>
        <dbReference type="ChEBI" id="CHEBI:597326"/>
    </ligand>
</feature>
<keyword evidence="8 12" id="KW-0198">Cysteine biosynthesis</keyword>
<evidence type="ECO:0000256" key="10">
    <source>
        <dbReference type="PIRSR" id="PIRSR605856-50"/>
    </source>
</evidence>
<comment type="caution">
    <text evidence="14">The sequence shown here is derived from an EMBL/GenBank/DDBJ whole genome shotgun (WGS) entry which is preliminary data.</text>
</comment>
<comment type="cofactor">
    <cofactor evidence="1 10 12">
        <name>pyridoxal 5'-phosphate</name>
        <dbReference type="ChEBI" id="CHEBI:597326"/>
    </cofactor>
</comment>
<dbReference type="GO" id="GO:0006535">
    <property type="term" value="P:cysteine biosynthetic process from serine"/>
    <property type="evidence" value="ECO:0007669"/>
    <property type="project" value="UniProtKB-UniRule"/>
</dbReference>
<dbReference type="Gene3D" id="3.40.50.1100">
    <property type="match status" value="2"/>
</dbReference>
<dbReference type="RefSeq" id="WP_134907873.1">
    <property type="nucleotide sequence ID" value="NZ_JAJAOX010000030.1"/>
</dbReference>
<evidence type="ECO:0000256" key="7">
    <source>
        <dbReference type="ARBA" id="ARBA00022898"/>
    </source>
</evidence>
<dbReference type="UniPathway" id="UPA00136">
    <property type="reaction ID" value="UER00200"/>
</dbReference>
<comment type="similarity">
    <text evidence="3 12">Belongs to the cysteine synthase/cystathionine beta-synthase family.</text>
</comment>
<dbReference type="PROSITE" id="PS00901">
    <property type="entry name" value="CYS_SYNTHASE"/>
    <property type="match status" value="1"/>
</dbReference>
<evidence type="ECO:0000256" key="9">
    <source>
        <dbReference type="ARBA" id="ARBA00047931"/>
    </source>
</evidence>
<name>A0A317GG97_LIMRT</name>
<evidence type="ECO:0000256" key="3">
    <source>
        <dbReference type="ARBA" id="ARBA00007103"/>
    </source>
</evidence>
<organism evidence="14 15">
    <name type="scientific">Limosilactobacillus reuteri</name>
    <name type="common">Lactobacillus reuteri</name>
    <dbReference type="NCBI Taxonomy" id="1598"/>
    <lineage>
        <taxon>Bacteria</taxon>
        <taxon>Bacillati</taxon>
        <taxon>Bacillota</taxon>
        <taxon>Bacilli</taxon>
        <taxon>Lactobacillales</taxon>
        <taxon>Lactobacillaceae</taxon>
        <taxon>Limosilactobacillus</taxon>
    </lineage>
</organism>
<evidence type="ECO:0000256" key="1">
    <source>
        <dbReference type="ARBA" id="ARBA00001933"/>
    </source>
</evidence>
<dbReference type="FunFam" id="3.40.50.1100:FF:000006">
    <property type="entry name" value="Cysteine synthase"/>
    <property type="match status" value="1"/>
</dbReference>
<evidence type="ECO:0000256" key="2">
    <source>
        <dbReference type="ARBA" id="ARBA00004962"/>
    </source>
</evidence>
<comment type="catalytic activity">
    <reaction evidence="9 12">
        <text>O-acetyl-L-serine + hydrogen sulfide = L-cysteine + acetate</text>
        <dbReference type="Rhea" id="RHEA:14829"/>
        <dbReference type="ChEBI" id="CHEBI:29919"/>
        <dbReference type="ChEBI" id="CHEBI:30089"/>
        <dbReference type="ChEBI" id="CHEBI:35235"/>
        <dbReference type="ChEBI" id="CHEBI:58340"/>
        <dbReference type="EC" id="2.5.1.47"/>
    </reaction>
</comment>
<evidence type="ECO:0000313" key="14">
    <source>
        <dbReference type="EMBL" id="PWT45779.1"/>
    </source>
</evidence>
<evidence type="ECO:0000259" key="13">
    <source>
        <dbReference type="Pfam" id="PF00291"/>
    </source>
</evidence>
<feature type="binding site" evidence="10">
    <location>
        <begin position="179"/>
        <end position="183"/>
    </location>
    <ligand>
        <name>pyridoxal 5'-phosphate</name>
        <dbReference type="ChEBI" id="CHEBI:597326"/>
    </ligand>
</feature>
<proteinExistence type="inferred from homology"/>
<dbReference type="AlphaFoldDB" id="A0A317GG97"/>
<accession>A0A317GG97</accession>
<reference evidence="14 15" key="1">
    <citation type="journal article" date="2018" name="Front. Microbiol.">
        <title>Comparative Genomics of the Herbivore Gut Symbiont Lactobacillus reuteri Reveals Genetic Diversity and Lifestyle Adaptation.</title>
        <authorList>
            <person name="Zhao J."/>
        </authorList>
    </citation>
    <scope>NUCLEOTIDE SEQUENCE [LARGE SCALE GENOMIC DNA]</scope>
    <source>
        <strain evidence="14 15">LR12</strain>
    </source>
</reference>
<dbReference type="Proteomes" id="UP000245866">
    <property type="component" value="Unassembled WGS sequence"/>
</dbReference>
<feature type="binding site" evidence="10">
    <location>
        <position position="75"/>
    </location>
    <ligand>
        <name>pyridoxal 5'-phosphate</name>
        <dbReference type="ChEBI" id="CHEBI:597326"/>
    </ligand>
</feature>
<evidence type="ECO:0000256" key="8">
    <source>
        <dbReference type="ARBA" id="ARBA00023192"/>
    </source>
</evidence>
<evidence type="ECO:0000256" key="5">
    <source>
        <dbReference type="ARBA" id="ARBA00022605"/>
    </source>
</evidence>
<protein>
    <recommendedName>
        <fullName evidence="4 12">Cysteine synthase</fullName>
        <ecNumber evidence="4 12">2.5.1.47</ecNumber>
    </recommendedName>
</protein>
<sequence length="321" mass="34012">MTKITNSIVNLIGNTPIVKLNRVVPEDAADVYVKLEFFNPGGSIKDRIALAMIEEAEKAGKLQAGGTIVEPTSGNTGVGLAMVAAAKGYHLVITMPETMSVERRKLMQGYGAELILTPGADGMKGAIAKAEELVKEKGYFMPMQFDNPANPAIHEKTTGKEILEAFGDDIPDAFVAGVGTGGTLTGVDHALKKANSNVQIYALEPAESPVLKEGKGGKHKIQGISAGFIPEILDTDVYNGILEIKSDDAIAMAREVGHQEGILVGISAGANIKGAIEVAKKLGKGKQVITVAPDGGDRYLSTELFDYPKCQFKLERIVAHQ</sequence>
<dbReference type="PANTHER" id="PTHR10314">
    <property type="entry name" value="CYSTATHIONINE BETA-SYNTHASE"/>
    <property type="match status" value="1"/>
</dbReference>
<evidence type="ECO:0000256" key="4">
    <source>
        <dbReference type="ARBA" id="ARBA00012681"/>
    </source>
</evidence>
<gene>
    <name evidence="14" type="primary">cysK</name>
    <name evidence="14" type="ORF">DKZ23_08620</name>
</gene>
<dbReference type="InterPro" id="IPR001216">
    <property type="entry name" value="P-phosphate_BS"/>
</dbReference>
<dbReference type="Pfam" id="PF00291">
    <property type="entry name" value="PALP"/>
    <property type="match status" value="1"/>
</dbReference>
<evidence type="ECO:0000256" key="11">
    <source>
        <dbReference type="PIRSR" id="PIRSR605856-51"/>
    </source>
</evidence>
<dbReference type="EMBL" id="QGHS01000125">
    <property type="protein sequence ID" value="PWT45779.1"/>
    <property type="molecule type" value="Genomic_DNA"/>
</dbReference>
<dbReference type="CDD" id="cd01561">
    <property type="entry name" value="CBS_like"/>
    <property type="match status" value="1"/>
</dbReference>
<dbReference type="InterPro" id="IPR050214">
    <property type="entry name" value="Cys_Synth/Cystath_Beta-Synth"/>
</dbReference>
<evidence type="ECO:0000313" key="15">
    <source>
        <dbReference type="Proteomes" id="UP000245866"/>
    </source>
</evidence>
<comment type="pathway">
    <text evidence="2">Amino-acid biosynthesis; L-cysteine biosynthesis; L-cysteine from L-serine: step 2/2.</text>
</comment>
<keyword evidence="6 12" id="KW-0808">Transferase</keyword>
<evidence type="ECO:0000256" key="6">
    <source>
        <dbReference type="ARBA" id="ARBA00022679"/>
    </source>
</evidence>
<dbReference type="InterPro" id="IPR001926">
    <property type="entry name" value="TrpB-like_PALP"/>
</dbReference>
<dbReference type="InterPro" id="IPR005859">
    <property type="entry name" value="CysK"/>
</dbReference>
<keyword evidence="5 12" id="KW-0028">Amino-acid biosynthesis</keyword>
<dbReference type="InterPro" id="IPR005856">
    <property type="entry name" value="Cys_synth"/>
</dbReference>
<keyword evidence="7 10" id="KW-0663">Pyridoxal phosphate</keyword>
<dbReference type="EC" id="2.5.1.47" evidence="4 12"/>
<dbReference type="GO" id="GO:0004124">
    <property type="term" value="F:cysteine synthase activity"/>
    <property type="evidence" value="ECO:0007669"/>
    <property type="project" value="UniProtKB-UniRule"/>
</dbReference>
<dbReference type="NCBIfam" id="TIGR01136">
    <property type="entry name" value="cysKM"/>
    <property type="match status" value="1"/>
</dbReference>
<dbReference type="InterPro" id="IPR036052">
    <property type="entry name" value="TrpB-like_PALP_sf"/>
</dbReference>
<feature type="modified residue" description="N6-(pyridoxal phosphate)lysine" evidence="11">
    <location>
        <position position="45"/>
    </location>
</feature>
<feature type="domain" description="Tryptophan synthase beta chain-like PALP" evidence="13">
    <location>
        <begin position="10"/>
        <end position="294"/>
    </location>
</feature>
<dbReference type="NCBIfam" id="TIGR01139">
    <property type="entry name" value="cysK"/>
    <property type="match status" value="1"/>
</dbReference>